<proteinExistence type="predicted"/>
<dbReference type="InParanoid" id="K3WXQ0"/>
<dbReference type="InterPro" id="IPR051413">
    <property type="entry name" value="K/Na_HCN_channel"/>
</dbReference>
<dbReference type="PANTHER" id="PTHR45689">
    <property type="entry name" value="I[[H]] CHANNEL, ISOFORM E"/>
    <property type="match status" value="1"/>
</dbReference>
<feature type="transmembrane region" description="Helical" evidence="2">
    <location>
        <begin position="51"/>
        <end position="79"/>
    </location>
</feature>
<dbReference type="Gene3D" id="1.10.287.630">
    <property type="entry name" value="Helix hairpin bin"/>
    <property type="match status" value="1"/>
</dbReference>
<keyword evidence="5" id="KW-1185">Reference proteome</keyword>
<feature type="domain" description="Cyclic nucleotide-binding" evidence="3">
    <location>
        <begin position="243"/>
        <end position="299"/>
    </location>
</feature>
<dbReference type="GO" id="GO:0098855">
    <property type="term" value="C:HCN channel complex"/>
    <property type="evidence" value="ECO:0007669"/>
    <property type="project" value="TreeGrafter"/>
</dbReference>
<evidence type="ECO:0000256" key="1">
    <source>
        <dbReference type="SAM" id="MobiDB-lite"/>
    </source>
</evidence>
<dbReference type="CDD" id="cd00038">
    <property type="entry name" value="CAP_ED"/>
    <property type="match status" value="1"/>
</dbReference>
<evidence type="ECO:0000313" key="4">
    <source>
        <dbReference type="EnsemblProtists" id="PYU1_T009748"/>
    </source>
</evidence>
<dbReference type="AlphaFoldDB" id="K3WXQ0"/>
<reference evidence="5" key="2">
    <citation type="submission" date="2010-04" db="EMBL/GenBank/DDBJ databases">
        <authorList>
            <person name="Buell R."/>
            <person name="Hamilton J."/>
            <person name="Hostetler J."/>
        </authorList>
    </citation>
    <scope>NUCLEOTIDE SEQUENCE [LARGE SCALE GENOMIC DNA]</scope>
    <source>
        <strain evidence="5">DAOM:BR144</strain>
    </source>
</reference>
<organism evidence="4 5">
    <name type="scientific">Globisporangium ultimum (strain ATCC 200006 / CBS 805.95 / DAOM BR144)</name>
    <name type="common">Pythium ultimum</name>
    <dbReference type="NCBI Taxonomy" id="431595"/>
    <lineage>
        <taxon>Eukaryota</taxon>
        <taxon>Sar</taxon>
        <taxon>Stramenopiles</taxon>
        <taxon>Oomycota</taxon>
        <taxon>Peronosporomycetes</taxon>
        <taxon>Pythiales</taxon>
        <taxon>Pythiaceae</taxon>
        <taxon>Globisporangium</taxon>
    </lineage>
</organism>
<dbReference type="EnsemblProtists" id="PYU1_T009748">
    <property type="protein sequence ID" value="PYU1_T009748"/>
    <property type="gene ID" value="PYU1_G009730"/>
</dbReference>
<feature type="region of interest" description="Disordered" evidence="1">
    <location>
        <begin position="190"/>
        <end position="231"/>
    </location>
</feature>
<dbReference type="PANTHER" id="PTHR45689:SF5">
    <property type="entry name" value="I[[H]] CHANNEL, ISOFORM E"/>
    <property type="match status" value="1"/>
</dbReference>
<feature type="compositionally biased region" description="Polar residues" evidence="1">
    <location>
        <begin position="442"/>
        <end position="465"/>
    </location>
</feature>
<dbReference type="GO" id="GO:0003254">
    <property type="term" value="P:regulation of membrane depolarization"/>
    <property type="evidence" value="ECO:0007669"/>
    <property type="project" value="TreeGrafter"/>
</dbReference>
<dbReference type="Pfam" id="PF00027">
    <property type="entry name" value="cNMP_binding"/>
    <property type="match status" value="1"/>
</dbReference>
<keyword evidence="2" id="KW-0812">Transmembrane</keyword>
<dbReference type="GO" id="GO:0005249">
    <property type="term" value="F:voltage-gated potassium channel activity"/>
    <property type="evidence" value="ECO:0007669"/>
    <property type="project" value="TreeGrafter"/>
</dbReference>
<dbReference type="Proteomes" id="UP000019132">
    <property type="component" value="Unassembled WGS sequence"/>
</dbReference>
<keyword evidence="2" id="KW-0472">Membrane</keyword>
<dbReference type="VEuPathDB" id="FungiDB:PYU1_G009730"/>
<dbReference type="PROSITE" id="PS50042">
    <property type="entry name" value="CNMP_BINDING_3"/>
    <property type="match status" value="1"/>
</dbReference>
<feature type="region of interest" description="Disordered" evidence="1">
    <location>
        <begin position="629"/>
        <end position="655"/>
    </location>
</feature>
<keyword evidence="2" id="KW-1133">Transmembrane helix</keyword>
<dbReference type="SUPFAM" id="SSF51206">
    <property type="entry name" value="cAMP-binding domain-like"/>
    <property type="match status" value="1"/>
</dbReference>
<evidence type="ECO:0000313" key="5">
    <source>
        <dbReference type="Proteomes" id="UP000019132"/>
    </source>
</evidence>
<feature type="region of interest" description="Disordered" evidence="1">
    <location>
        <begin position="397"/>
        <end position="501"/>
    </location>
</feature>
<protein>
    <recommendedName>
        <fullName evidence="3">Cyclic nucleotide-binding domain-containing protein</fullName>
    </recommendedName>
</protein>
<feature type="compositionally biased region" description="Basic and acidic residues" evidence="1">
    <location>
        <begin position="397"/>
        <end position="416"/>
    </location>
</feature>
<reference evidence="4" key="3">
    <citation type="submission" date="2015-02" db="UniProtKB">
        <authorList>
            <consortium name="EnsemblProtists"/>
        </authorList>
    </citation>
    <scope>IDENTIFICATION</scope>
    <source>
        <strain evidence="4">DAOM BR144</strain>
    </source>
</reference>
<dbReference type="GO" id="GO:0035725">
    <property type="term" value="P:sodium ion transmembrane transport"/>
    <property type="evidence" value="ECO:0007669"/>
    <property type="project" value="TreeGrafter"/>
</dbReference>
<sequence>MACTWELLETRTDQQRKSDSHIESYINNLYHAMLMLQGEADLNLQTSTQNLYGIGAIMLDSVVLAIVFGNVAVLVSNFYANANNYQRKMESVFDTMNKTQLPHELRDRIHHYYEYLWREYECLNGDIVHFSKRLARSLELEVGLFKYLELVTTIPFWSECSSNFITHIVLHLDVRMYLPDDYFVKIRSSSTESGGASGMRASNSSTHCDGSSDSDDDKNQSDGSNAAHTTGGAREQTCYRFRQGESFGELALLMNYRRTGSVRAVSYVEMCILNRESFQKLLFKYPHNRRKVPIAILRESIKSSMLKDIQYPWKSLMSSYSRPSSASNLANRAAATVIKIMSGGFCKASHSSRCVAIFGDDWTVGDAAAALADKIDIEHNDDSIVFGFQLANLRPKGRLETQDDDGSRPRQHDKLTSKRRRSASASGRDLQTKASEKPFVPSPSQEILDSTTFCSPAPKTETTAPQEAASGHDILEAKSAQEKPPLGAMEAASRKEDTRRRRTASIADLPALTRGTPTQQQMQTHFLGLKQQLESLELCMASVETQQGHVVTSLSALTLSIAQLDEFTTERYVSCPPRPVVSPGSFSQRQVATELSTSPPLSGHVPAHAQSALLPASWASFMDLHGDDAQGSGRRPFTHATSHGVQRGSFSGETS</sequence>
<dbReference type="EMBL" id="GL376615">
    <property type="status" value="NOT_ANNOTATED_CDS"/>
    <property type="molecule type" value="Genomic_DNA"/>
</dbReference>
<evidence type="ECO:0000259" key="3">
    <source>
        <dbReference type="PROSITE" id="PS50042"/>
    </source>
</evidence>
<dbReference type="Gene3D" id="2.60.120.10">
    <property type="entry name" value="Jelly Rolls"/>
    <property type="match status" value="1"/>
</dbReference>
<dbReference type="InterPro" id="IPR014710">
    <property type="entry name" value="RmlC-like_jellyroll"/>
</dbReference>
<feature type="compositionally biased region" description="Polar residues" evidence="1">
    <location>
        <begin position="639"/>
        <end position="655"/>
    </location>
</feature>
<reference evidence="5" key="1">
    <citation type="journal article" date="2010" name="Genome Biol.">
        <title>Genome sequence of the necrotrophic plant pathogen Pythium ultimum reveals original pathogenicity mechanisms and effector repertoire.</title>
        <authorList>
            <person name="Levesque C.A."/>
            <person name="Brouwer H."/>
            <person name="Cano L."/>
            <person name="Hamilton J.P."/>
            <person name="Holt C."/>
            <person name="Huitema E."/>
            <person name="Raffaele S."/>
            <person name="Robideau G.P."/>
            <person name="Thines M."/>
            <person name="Win J."/>
            <person name="Zerillo M.M."/>
            <person name="Beakes G.W."/>
            <person name="Boore J.L."/>
            <person name="Busam D."/>
            <person name="Dumas B."/>
            <person name="Ferriera S."/>
            <person name="Fuerstenberg S.I."/>
            <person name="Gachon C.M."/>
            <person name="Gaulin E."/>
            <person name="Govers F."/>
            <person name="Grenville-Briggs L."/>
            <person name="Horner N."/>
            <person name="Hostetler J."/>
            <person name="Jiang R.H."/>
            <person name="Johnson J."/>
            <person name="Krajaejun T."/>
            <person name="Lin H."/>
            <person name="Meijer H.J."/>
            <person name="Moore B."/>
            <person name="Morris P."/>
            <person name="Phuntmart V."/>
            <person name="Puiu D."/>
            <person name="Shetty J."/>
            <person name="Stajich J.E."/>
            <person name="Tripathy S."/>
            <person name="Wawra S."/>
            <person name="van West P."/>
            <person name="Whitty B.R."/>
            <person name="Coutinho P.M."/>
            <person name="Henrissat B."/>
            <person name="Martin F."/>
            <person name="Thomas P.D."/>
            <person name="Tyler B.M."/>
            <person name="De Vries R.P."/>
            <person name="Kamoun S."/>
            <person name="Yandell M."/>
            <person name="Tisserat N."/>
            <person name="Buell C.R."/>
        </authorList>
    </citation>
    <scope>NUCLEOTIDE SEQUENCE</scope>
    <source>
        <strain evidence="5">DAOM:BR144</strain>
    </source>
</reference>
<dbReference type="HOGENOM" id="CLU_418907_0_0_1"/>
<evidence type="ECO:0000256" key="2">
    <source>
        <dbReference type="SAM" id="Phobius"/>
    </source>
</evidence>
<dbReference type="eggNOG" id="KOG0500">
    <property type="taxonomic scope" value="Eukaryota"/>
</dbReference>
<dbReference type="InterPro" id="IPR000595">
    <property type="entry name" value="cNMP-bd_dom"/>
</dbReference>
<feature type="compositionally biased region" description="Low complexity" evidence="1">
    <location>
        <begin position="202"/>
        <end position="211"/>
    </location>
</feature>
<accession>K3WXQ0</accession>
<dbReference type="STRING" id="431595.K3WXQ0"/>
<name>K3WXQ0_GLOUD</name>
<dbReference type="InterPro" id="IPR018490">
    <property type="entry name" value="cNMP-bd_dom_sf"/>
</dbReference>